<dbReference type="AlphaFoldDB" id="A0A812PIC6"/>
<reference evidence="1" key="1">
    <citation type="submission" date="2021-02" db="EMBL/GenBank/DDBJ databases">
        <authorList>
            <person name="Dougan E. K."/>
            <person name="Rhodes N."/>
            <person name="Thang M."/>
            <person name="Chan C."/>
        </authorList>
    </citation>
    <scope>NUCLEOTIDE SEQUENCE</scope>
</reference>
<evidence type="ECO:0000313" key="2">
    <source>
        <dbReference type="Proteomes" id="UP000649617"/>
    </source>
</evidence>
<evidence type="ECO:0000313" key="1">
    <source>
        <dbReference type="EMBL" id="CAE7335239.1"/>
    </source>
</evidence>
<name>A0A812PIC6_SYMPI</name>
<comment type="caution">
    <text evidence="1">The sequence shown here is derived from an EMBL/GenBank/DDBJ whole genome shotgun (WGS) entry which is preliminary data.</text>
</comment>
<dbReference type="Proteomes" id="UP000649617">
    <property type="component" value="Unassembled WGS sequence"/>
</dbReference>
<organism evidence="1 2">
    <name type="scientific">Symbiodinium pilosum</name>
    <name type="common">Dinoflagellate</name>
    <dbReference type="NCBI Taxonomy" id="2952"/>
    <lineage>
        <taxon>Eukaryota</taxon>
        <taxon>Sar</taxon>
        <taxon>Alveolata</taxon>
        <taxon>Dinophyceae</taxon>
        <taxon>Suessiales</taxon>
        <taxon>Symbiodiniaceae</taxon>
        <taxon>Symbiodinium</taxon>
    </lineage>
</organism>
<proteinExistence type="predicted"/>
<accession>A0A812PIC6</accession>
<keyword evidence="2" id="KW-1185">Reference proteome</keyword>
<dbReference type="EMBL" id="CAJNIZ010012553">
    <property type="protein sequence ID" value="CAE7335239.1"/>
    <property type="molecule type" value="Genomic_DNA"/>
</dbReference>
<sequence length="93" mass="10450">MFNFVASQHISALQNIVAEFKVECVQLQRELVKCKTAKAKKDLKQCMNQLSQLLVVSLVHHLEKHGALKDAALTKDGPVASCPLRKQRTVIQR</sequence>
<gene>
    <name evidence="1" type="ORF">SPIL2461_LOCUS7836</name>
</gene>
<protein>
    <submittedName>
        <fullName evidence="1">Uncharacterized protein</fullName>
    </submittedName>
</protein>